<dbReference type="InterPro" id="IPR011989">
    <property type="entry name" value="ARM-like"/>
</dbReference>
<dbReference type="EMBL" id="RBNJ01007299">
    <property type="protein sequence ID" value="RUS28050.1"/>
    <property type="molecule type" value="Genomic_DNA"/>
</dbReference>
<sequence length="153" mass="16975">MREGPCMGISRRVNRFHNRRCLFPTLQFLDNDGLRHVLTLLRDDPDKGVRSKAQYAVSGAIKHFPEALEAFAGMGGYDVLGEVITRADDPPTLRKIIFLYNTLMAEDPATAPVLRDNGTVAKLEEVLGKFGEDEDMVEKVGSPVSFLVVVDIL</sequence>
<keyword evidence="2" id="KW-1185">Reference proteome</keyword>
<accession>A0A433QE29</accession>
<dbReference type="InterPro" id="IPR016024">
    <property type="entry name" value="ARM-type_fold"/>
</dbReference>
<reference evidence="1 2" key="1">
    <citation type="journal article" date="2018" name="New Phytol.">
        <title>Phylogenomics of Endogonaceae and evolution of mycorrhizas within Mucoromycota.</title>
        <authorList>
            <person name="Chang Y."/>
            <person name="Desiro A."/>
            <person name="Na H."/>
            <person name="Sandor L."/>
            <person name="Lipzen A."/>
            <person name="Clum A."/>
            <person name="Barry K."/>
            <person name="Grigoriev I.V."/>
            <person name="Martin F.M."/>
            <person name="Stajich J.E."/>
            <person name="Smith M.E."/>
            <person name="Bonito G."/>
            <person name="Spatafora J.W."/>
        </authorList>
    </citation>
    <scope>NUCLEOTIDE SEQUENCE [LARGE SCALE GENOMIC DNA]</scope>
    <source>
        <strain evidence="1 2">AD002</strain>
    </source>
</reference>
<dbReference type="InterPro" id="IPR050693">
    <property type="entry name" value="Hsp70_NEF-Inhibitors"/>
</dbReference>
<dbReference type="PANTHER" id="PTHR19316">
    <property type="entry name" value="PROTEIN FOLDING REGULATOR"/>
    <property type="match status" value="1"/>
</dbReference>
<dbReference type="GO" id="GO:0000774">
    <property type="term" value="F:adenyl-nucleotide exchange factor activity"/>
    <property type="evidence" value="ECO:0007669"/>
    <property type="project" value="TreeGrafter"/>
</dbReference>
<protein>
    <recommendedName>
        <fullName evidence="3">Armadillo-type protein</fullName>
    </recommendedName>
</protein>
<dbReference type="Gene3D" id="1.25.10.10">
    <property type="entry name" value="Leucine-rich Repeat Variant"/>
    <property type="match status" value="1"/>
</dbReference>
<dbReference type="PANTHER" id="PTHR19316:SF18">
    <property type="entry name" value="HSP70-BINDING PROTEIN 1"/>
    <property type="match status" value="1"/>
</dbReference>
<dbReference type="GO" id="GO:0005783">
    <property type="term" value="C:endoplasmic reticulum"/>
    <property type="evidence" value="ECO:0007669"/>
    <property type="project" value="TreeGrafter"/>
</dbReference>
<dbReference type="Proteomes" id="UP000274822">
    <property type="component" value="Unassembled WGS sequence"/>
</dbReference>
<comment type="caution">
    <text evidence="1">The sequence shown here is derived from an EMBL/GenBank/DDBJ whole genome shotgun (WGS) entry which is preliminary data.</text>
</comment>
<evidence type="ECO:0000313" key="1">
    <source>
        <dbReference type="EMBL" id="RUS28050.1"/>
    </source>
</evidence>
<evidence type="ECO:0008006" key="3">
    <source>
        <dbReference type="Google" id="ProtNLM"/>
    </source>
</evidence>
<dbReference type="AlphaFoldDB" id="A0A433QE29"/>
<proteinExistence type="predicted"/>
<dbReference type="SUPFAM" id="SSF48371">
    <property type="entry name" value="ARM repeat"/>
    <property type="match status" value="1"/>
</dbReference>
<gene>
    <name evidence="1" type="ORF">BC938DRAFT_482402</name>
</gene>
<name>A0A433QE29_9FUNG</name>
<organism evidence="1 2">
    <name type="scientific">Jimgerdemannia flammicorona</name>
    <dbReference type="NCBI Taxonomy" id="994334"/>
    <lineage>
        <taxon>Eukaryota</taxon>
        <taxon>Fungi</taxon>
        <taxon>Fungi incertae sedis</taxon>
        <taxon>Mucoromycota</taxon>
        <taxon>Mucoromycotina</taxon>
        <taxon>Endogonomycetes</taxon>
        <taxon>Endogonales</taxon>
        <taxon>Endogonaceae</taxon>
        <taxon>Jimgerdemannia</taxon>
    </lineage>
</organism>
<evidence type="ECO:0000313" key="2">
    <source>
        <dbReference type="Proteomes" id="UP000274822"/>
    </source>
</evidence>